<feature type="domain" description="Choice-of-anchor A" evidence="2">
    <location>
        <begin position="91"/>
        <end position="335"/>
    </location>
</feature>
<evidence type="ECO:0000313" key="4">
    <source>
        <dbReference type="Proteomes" id="UP000253529"/>
    </source>
</evidence>
<feature type="signal peptide" evidence="1">
    <location>
        <begin position="1"/>
        <end position="28"/>
    </location>
</feature>
<dbReference type="InterPro" id="IPR026588">
    <property type="entry name" value="Choice_anch_A"/>
</dbReference>
<accession>A0A366EVY1</accession>
<dbReference type="AlphaFoldDB" id="A0A366EVY1"/>
<comment type="caution">
    <text evidence="3">The sequence shown here is derived from an EMBL/GenBank/DDBJ whole genome shotgun (WGS) entry which is preliminary data.</text>
</comment>
<keyword evidence="1" id="KW-0732">Signal</keyword>
<dbReference type="Pfam" id="PF20597">
    <property type="entry name" value="pAdhesive_15"/>
    <property type="match status" value="1"/>
</dbReference>
<dbReference type="Proteomes" id="UP000253529">
    <property type="component" value="Unassembled WGS sequence"/>
</dbReference>
<dbReference type="RefSeq" id="WP_170153368.1">
    <property type="nucleotide sequence ID" value="NZ_QNRK01000034.1"/>
</dbReference>
<feature type="chain" id="PRO_5016844597" evidence="1">
    <location>
        <begin position="29"/>
        <end position="394"/>
    </location>
</feature>
<organism evidence="3 4">
    <name type="scientific">Roseiarcus fermentans</name>
    <dbReference type="NCBI Taxonomy" id="1473586"/>
    <lineage>
        <taxon>Bacteria</taxon>
        <taxon>Pseudomonadati</taxon>
        <taxon>Pseudomonadota</taxon>
        <taxon>Alphaproteobacteria</taxon>
        <taxon>Hyphomicrobiales</taxon>
        <taxon>Roseiarcaceae</taxon>
        <taxon>Roseiarcus</taxon>
    </lineage>
</organism>
<evidence type="ECO:0000313" key="3">
    <source>
        <dbReference type="EMBL" id="RBP05645.1"/>
    </source>
</evidence>
<sequence length="394" mass="38217">MTTRFDKLIGTAAAAGFVLVAGYGPASAAQVQITTLEGLLSAGYNTYVSGDIGSAGSAYTSDSQAAIAAGGNVYLQNFGASTNATANGVGLAVGGDLSMTNGSVNGVTDVAGAMTAASTGLNSVNVGGSLNYQYGQINGAVNVDGNATITGAGVGGTVSVGGKASFINAAQPTVTPAASYLSPVNYAATTANIASVSQSFAGMQTTAGDTFGRNASGAWVFNSAQAGDNVFDVTAAQFMAMSGNQVIFNGAVAGATDVINVLDSGAISLPGNLSFGYAGTMTDNMVLLNVANASTVNLAANASYDFSIMAPNATLVTSGGAITGSVFAANLTGQAPLNTANSGGEFAGALPSAGAAASAVLPAPPFGWVTLGLALLAWAGVSGRNRLGALATAT</sequence>
<protein>
    <submittedName>
        <fullName evidence="3">Choice-of-anchor A domain-containing protein</fullName>
    </submittedName>
</protein>
<keyword evidence="4" id="KW-1185">Reference proteome</keyword>
<proteinExistence type="predicted"/>
<evidence type="ECO:0000259" key="2">
    <source>
        <dbReference type="Pfam" id="PF20597"/>
    </source>
</evidence>
<name>A0A366EVY1_9HYPH</name>
<reference evidence="3 4" key="1">
    <citation type="submission" date="2018-06" db="EMBL/GenBank/DDBJ databases">
        <title>Genomic Encyclopedia of Type Strains, Phase IV (KMG-IV): sequencing the most valuable type-strain genomes for metagenomic binning, comparative biology and taxonomic classification.</title>
        <authorList>
            <person name="Goeker M."/>
        </authorList>
    </citation>
    <scope>NUCLEOTIDE SEQUENCE [LARGE SCALE GENOMIC DNA]</scope>
    <source>
        <strain evidence="3 4">DSM 24875</strain>
    </source>
</reference>
<gene>
    <name evidence="3" type="ORF">DFR50_1348</name>
</gene>
<dbReference type="EMBL" id="QNRK01000034">
    <property type="protein sequence ID" value="RBP05645.1"/>
    <property type="molecule type" value="Genomic_DNA"/>
</dbReference>
<evidence type="ECO:0000256" key="1">
    <source>
        <dbReference type="SAM" id="SignalP"/>
    </source>
</evidence>
<dbReference type="NCBIfam" id="TIGR04215">
    <property type="entry name" value="choice_anch_A"/>
    <property type="match status" value="1"/>
</dbReference>